<keyword evidence="1" id="KW-0547">Nucleotide-binding</keyword>
<dbReference type="InterPro" id="IPR003593">
    <property type="entry name" value="AAA+_ATPase"/>
</dbReference>
<dbReference type="Proteomes" id="UP000325211">
    <property type="component" value="Chromosome"/>
</dbReference>
<evidence type="ECO:0000256" key="1">
    <source>
        <dbReference type="ARBA" id="ARBA00022741"/>
    </source>
</evidence>
<name>A0A5P2CUF9_STRVZ</name>
<dbReference type="GO" id="GO:0016887">
    <property type="term" value="F:ATP hydrolysis activity"/>
    <property type="evidence" value="ECO:0007669"/>
    <property type="project" value="InterPro"/>
</dbReference>
<dbReference type="GO" id="GO:0005524">
    <property type="term" value="F:ATP binding"/>
    <property type="evidence" value="ECO:0007669"/>
    <property type="project" value="UniProtKB-KW"/>
</dbReference>
<feature type="domain" description="ABC transporter" evidence="3">
    <location>
        <begin position="11"/>
        <end position="220"/>
    </location>
</feature>
<dbReference type="PROSITE" id="PS50893">
    <property type="entry name" value="ABC_TRANSPORTER_2"/>
    <property type="match status" value="1"/>
</dbReference>
<dbReference type="OrthoDB" id="9804819at2"/>
<keyword evidence="2" id="KW-0067">ATP-binding</keyword>
<reference evidence="4 5" key="1">
    <citation type="submission" date="2018-05" db="EMBL/GenBank/DDBJ databases">
        <title>Streptomyces venezuelae.</title>
        <authorList>
            <person name="Kim W."/>
            <person name="Lee N."/>
            <person name="Cho B.-K."/>
        </authorList>
    </citation>
    <scope>NUCLEOTIDE SEQUENCE [LARGE SCALE GENOMIC DNA]</scope>
    <source>
        <strain evidence="4 5">ATCC 21782</strain>
    </source>
</reference>
<dbReference type="EMBL" id="CP029190">
    <property type="protein sequence ID" value="QES46546.1"/>
    <property type="molecule type" value="Genomic_DNA"/>
</dbReference>
<evidence type="ECO:0000313" key="5">
    <source>
        <dbReference type="Proteomes" id="UP000325211"/>
    </source>
</evidence>
<dbReference type="AlphaFoldDB" id="A0A5P2CUF9"/>
<dbReference type="Pfam" id="PF00005">
    <property type="entry name" value="ABC_tran"/>
    <property type="match status" value="1"/>
</dbReference>
<proteinExistence type="predicted"/>
<dbReference type="PANTHER" id="PTHR43038:SF7">
    <property type="entry name" value="ABC TRANSPORT SYSTEM ATP-BINDING PROTEIN"/>
    <property type="match status" value="1"/>
</dbReference>
<dbReference type="InterPro" id="IPR027417">
    <property type="entry name" value="P-loop_NTPase"/>
</dbReference>
<dbReference type="CDD" id="cd03230">
    <property type="entry name" value="ABC_DR_subfamily_A"/>
    <property type="match status" value="1"/>
</dbReference>
<sequence length="221" mass="24673">MPPPPVTPYALRVHDVHKAYRSRRVLKGVSLTLQPGTLAGVVGENGSGKSTLLRVLCGQTAADAGEVELRGSLGYCPQEAVLNDVLTVDQHLRWFRTAYRLDGSACRAEQLLEELHLAEYRHTRVEQLSGGARQKLNLTLALMHDPYVLLLDEPYQGFDWETYLRFWEVAARLRDRGRCVLVVSHLAWDTGRLDVVHRLRDGVTTPWSGEGRPAGVQGAVR</sequence>
<gene>
    <name evidence="4" type="ORF">DEJ50_00405</name>
</gene>
<protein>
    <submittedName>
        <fullName evidence="4">ABC transporter</fullName>
    </submittedName>
</protein>
<dbReference type="SUPFAM" id="SSF52540">
    <property type="entry name" value="P-loop containing nucleoside triphosphate hydrolases"/>
    <property type="match status" value="1"/>
</dbReference>
<evidence type="ECO:0000256" key="2">
    <source>
        <dbReference type="ARBA" id="ARBA00022840"/>
    </source>
</evidence>
<evidence type="ECO:0000313" key="4">
    <source>
        <dbReference type="EMBL" id="QES46546.1"/>
    </source>
</evidence>
<evidence type="ECO:0000259" key="3">
    <source>
        <dbReference type="PROSITE" id="PS50893"/>
    </source>
</evidence>
<accession>A0A5P2CUF9</accession>
<organism evidence="4 5">
    <name type="scientific">Streptomyces venezuelae</name>
    <dbReference type="NCBI Taxonomy" id="54571"/>
    <lineage>
        <taxon>Bacteria</taxon>
        <taxon>Bacillati</taxon>
        <taxon>Actinomycetota</taxon>
        <taxon>Actinomycetes</taxon>
        <taxon>Kitasatosporales</taxon>
        <taxon>Streptomycetaceae</taxon>
        <taxon>Streptomyces</taxon>
    </lineage>
</organism>
<dbReference type="PANTHER" id="PTHR43038">
    <property type="entry name" value="ATP-BINDING CASSETTE, SUB-FAMILY H, MEMBER 1"/>
    <property type="match status" value="1"/>
</dbReference>
<dbReference type="SMART" id="SM00382">
    <property type="entry name" value="AAA"/>
    <property type="match status" value="1"/>
</dbReference>
<dbReference type="InterPro" id="IPR003439">
    <property type="entry name" value="ABC_transporter-like_ATP-bd"/>
</dbReference>
<dbReference type="Gene3D" id="3.40.50.300">
    <property type="entry name" value="P-loop containing nucleotide triphosphate hydrolases"/>
    <property type="match status" value="1"/>
</dbReference>